<feature type="region of interest" description="Disordered" evidence="1">
    <location>
        <begin position="52"/>
        <end position="74"/>
    </location>
</feature>
<gene>
    <name evidence="2" type="ORF">Prudu_38S000200</name>
</gene>
<sequence>MAESPSPPPTKLKKLKKRGEVEYFAAEETAAVLATTSGTDEDLQKAFEEVEQEKELQEPEGVPQEKVAMAEEEEDEIPAEVIAESIALAQKQQKGPSAELTSSELALFEDAEAEHSTATPEAEDQVERSALDPVDQAELTVVVPEAEVGTTAAAPVVVVEVSKATGALAAVSSPLKPPIVAMPIHSFPGSSATATFADPELEEFEAMDLDAQLDRLEKLSSPPSKAKSRAVQEAMERLKIWQSTELEFDEDTRALDQLMKDLDLLHR</sequence>
<organism evidence="2">
    <name type="scientific">Prunus dulcis</name>
    <name type="common">Almond</name>
    <name type="synonym">Amygdalus dulcis</name>
    <dbReference type="NCBI Taxonomy" id="3755"/>
    <lineage>
        <taxon>Eukaryota</taxon>
        <taxon>Viridiplantae</taxon>
        <taxon>Streptophyta</taxon>
        <taxon>Embryophyta</taxon>
        <taxon>Tracheophyta</taxon>
        <taxon>Spermatophyta</taxon>
        <taxon>Magnoliopsida</taxon>
        <taxon>eudicotyledons</taxon>
        <taxon>Gunneridae</taxon>
        <taxon>Pentapetalae</taxon>
        <taxon>rosids</taxon>
        <taxon>fabids</taxon>
        <taxon>Rosales</taxon>
        <taxon>Rosaceae</taxon>
        <taxon>Amygdaloideae</taxon>
        <taxon>Amygdaleae</taxon>
        <taxon>Prunus</taxon>
    </lineage>
</organism>
<protein>
    <recommendedName>
        <fullName evidence="3">Autoinhibited Ca2+-ATPase 11</fullName>
    </recommendedName>
</protein>
<evidence type="ECO:0000256" key="1">
    <source>
        <dbReference type="SAM" id="MobiDB-lite"/>
    </source>
</evidence>
<proteinExistence type="predicted"/>
<evidence type="ECO:0008006" key="3">
    <source>
        <dbReference type="Google" id="ProtNLM"/>
    </source>
</evidence>
<dbReference type="EMBL" id="AP020375">
    <property type="protein sequence ID" value="BBN67311.1"/>
    <property type="molecule type" value="Genomic_DNA"/>
</dbReference>
<reference evidence="2" key="1">
    <citation type="journal article" date="2019" name="Science">
        <title>Mutation of a bHLH transcription factor allowed almond domestication.</title>
        <authorList>
            <person name="Sanchez-Perez R."/>
            <person name="Pavan S."/>
            <person name="Mazzeo R."/>
            <person name="Moldovan C."/>
            <person name="Aiese Cigliano R."/>
            <person name="Del Cueto J."/>
            <person name="Ricciardi F."/>
            <person name="Lotti C."/>
            <person name="Ricciardi L."/>
            <person name="Dicenta F."/>
            <person name="Lopez-Marques R.L."/>
            <person name="Lindberg Moller B."/>
        </authorList>
    </citation>
    <scope>NUCLEOTIDE SEQUENCE</scope>
</reference>
<accession>A0A5H2XSR1</accession>
<name>A0A5H2XSR1_PRUDU</name>
<dbReference type="AlphaFoldDB" id="A0A5H2XSR1"/>
<evidence type="ECO:0000313" key="2">
    <source>
        <dbReference type="EMBL" id="BBN67311.1"/>
    </source>
</evidence>
<feature type="region of interest" description="Disordered" evidence="1">
    <location>
        <begin position="109"/>
        <end position="133"/>
    </location>
</feature>